<dbReference type="EMBL" id="CP002475">
    <property type="protein sequence ID" value="ADW07681.1"/>
    <property type="molecule type" value="Genomic_DNA"/>
</dbReference>
<keyword evidence="1" id="KW-0560">Oxidoreductase</keyword>
<feature type="domain" description="FAD dependent oxidoreductase" evidence="2">
    <location>
        <begin position="9"/>
        <end position="352"/>
    </location>
</feature>
<dbReference type="SUPFAM" id="SSF51905">
    <property type="entry name" value="FAD/NAD(P)-binding domain"/>
    <property type="match status" value="1"/>
</dbReference>
<dbReference type="PRINTS" id="PR00420">
    <property type="entry name" value="RNGMNOXGNASE"/>
</dbReference>
<dbReference type="InterPro" id="IPR036188">
    <property type="entry name" value="FAD/NAD-bd_sf"/>
</dbReference>
<dbReference type="KEGG" id="sfa:Sfla_6313"/>
<dbReference type="GO" id="GO:0016491">
    <property type="term" value="F:oxidoreductase activity"/>
    <property type="evidence" value="ECO:0007669"/>
    <property type="project" value="UniProtKB-KW"/>
</dbReference>
<protein>
    <submittedName>
        <fullName evidence="3">FAD dependent oxidoreductase</fullName>
    </submittedName>
</protein>
<dbReference type="Gene3D" id="3.30.9.10">
    <property type="entry name" value="D-Amino Acid Oxidase, subunit A, domain 2"/>
    <property type="match status" value="1"/>
</dbReference>
<proteinExistence type="predicted"/>
<evidence type="ECO:0000259" key="2">
    <source>
        <dbReference type="Pfam" id="PF01266"/>
    </source>
</evidence>
<dbReference type="PANTHER" id="PTHR13847:SF287">
    <property type="entry name" value="FAD-DEPENDENT OXIDOREDUCTASE DOMAIN-CONTAINING PROTEIN 1"/>
    <property type="match status" value="1"/>
</dbReference>
<evidence type="ECO:0000313" key="4">
    <source>
        <dbReference type="Proteomes" id="UP000002066"/>
    </source>
</evidence>
<dbReference type="AlphaFoldDB" id="A0A8D3WM05"/>
<gene>
    <name evidence="3" type="ordered locus">Sfla_6313</name>
</gene>
<dbReference type="InterPro" id="IPR006076">
    <property type="entry name" value="FAD-dep_OxRdtase"/>
</dbReference>
<evidence type="ECO:0000313" key="3">
    <source>
        <dbReference type="EMBL" id="ADW07681.1"/>
    </source>
</evidence>
<dbReference type="GO" id="GO:0005737">
    <property type="term" value="C:cytoplasm"/>
    <property type="evidence" value="ECO:0007669"/>
    <property type="project" value="TreeGrafter"/>
</dbReference>
<dbReference type="Proteomes" id="UP000002066">
    <property type="component" value="Chromosome"/>
</dbReference>
<evidence type="ECO:0000256" key="1">
    <source>
        <dbReference type="ARBA" id="ARBA00023002"/>
    </source>
</evidence>
<organism evidence="3 4">
    <name type="scientific">Streptomyces pratensis (strain ATCC 33331 / IAF-45CD)</name>
    <dbReference type="NCBI Taxonomy" id="591167"/>
    <lineage>
        <taxon>Bacteria</taxon>
        <taxon>Bacillati</taxon>
        <taxon>Actinomycetota</taxon>
        <taxon>Actinomycetes</taxon>
        <taxon>Kitasatosporales</taxon>
        <taxon>Streptomycetaceae</taxon>
        <taxon>Streptomyces</taxon>
    </lineage>
</organism>
<dbReference type="OrthoDB" id="9806452at2"/>
<dbReference type="PANTHER" id="PTHR13847">
    <property type="entry name" value="SARCOSINE DEHYDROGENASE-RELATED"/>
    <property type="match status" value="1"/>
</dbReference>
<dbReference type="Gene3D" id="3.50.50.60">
    <property type="entry name" value="FAD/NAD(P)-binding domain"/>
    <property type="match status" value="1"/>
</dbReference>
<dbReference type="Pfam" id="PF01266">
    <property type="entry name" value="DAO"/>
    <property type="match status" value="1"/>
</dbReference>
<accession>A0A8D3WM05</accession>
<reference evidence="3 4" key="1">
    <citation type="submission" date="2011-01" db="EMBL/GenBank/DDBJ databases">
        <title>Complete sequence of chromosome of Streptomyces flavogriseus ATCC 33331.</title>
        <authorList>
            <consortium name="US DOE Joint Genome Institute"/>
            <person name="Lucas S."/>
            <person name="Copeland A."/>
            <person name="Lapidus A."/>
            <person name="Cheng J.-F."/>
            <person name="Goodwin L."/>
            <person name="Pitluck S."/>
            <person name="Davenport K."/>
            <person name="Detter J.C."/>
            <person name="Han C."/>
            <person name="Tapia R."/>
            <person name="Land M."/>
            <person name="Hauser L."/>
            <person name="Kyrpides N."/>
            <person name="Ivanova N."/>
            <person name="Ovchinnikova G."/>
            <person name="Pagani I."/>
            <person name="Brumm P."/>
            <person name="Mead D."/>
            <person name="Woyke T."/>
        </authorList>
    </citation>
    <scope>NUCLEOTIDE SEQUENCE [LARGE SCALE GENOMIC DNA]</scope>
    <source>
        <strain evidence="4">ATCC 33331 / IAF-45CD</strain>
    </source>
</reference>
<name>A0A8D3WM05_STRFA</name>
<sequence>MSHPVVTADVAVVGGGIIGLATAERLTAAGLSVVVVDEAGIAGGATGVSGGLVRAFAPSDCDEDLASAGLAVYRKRGWHGSWPAVRGRGSLTFLAPGEREAALPRVASLLEAGHKAEILAADEIGARFPWLHTVPDEYAVYEPDAGWLPVRDVAAAMVQDAGPRLRLLRARATHLLTSGSRVVGVGTDTGPVGARAVLLAAGTGSTPLAAGVGVHLPLHTRAVGYCLFRLQARAAPLALPAVVDRATGAWLRPWDNTSVVLAGAFSPLTGVPASVRRDVPHQEVERVRDILIPRLPRLTGASAVGGVAAYDAMSPQGPASVGVPPEVDGLVTATGWNGGGFKLAPAVGERAAGLLLEAMA</sequence>